<dbReference type="GO" id="GO:0005737">
    <property type="term" value="C:cytoplasm"/>
    <property type="evidence" value="ECO:0007669"/>
    <property type="project" value="InterPro"/>
</dbReference>
<dbReference type="OrthoDB" id="9803936at2"/>
<dbReference type="STRING" id="1079859.SAMN04515674_11310"/>
<dbReference type="InterPro" id="IPR014944">
    <property type="entry name" value="Toxin_SymE-like"/>
</dbReference>
<reference evidence="2 3" key="1">
    <citation type="submission" date="2016-10" db="EMBL/GenBank/DDBJ databases">
        <authorList>
            <person name="de Groot N.N."/>
        </authorList>
    </citation>
    <scope>NUCLEOTIDE SEQUENCE [LARGE SCALE GENOMIC DNA]</scope>
    <source>
        <strain evidence="3">E92,LMG 26720,CCM 7988</strain>
    </source>
</reference>
<dbReference type="Proteomes" id="UP000199306">
    <property type="component" value="Unassembled WGS sequence"/>
</dbReference>
<organism evidence="2 3">
    <name type="scientific">Pseudarcicella hirudinis</name>
    <dbReference type="NCBI Taxonomy" id="1079859"/>
    <lineage>
        <taxon>Bacteria</taxon>
        <taxon>Pseudomonadati</taxon>
        <taxon>Bacteroidota</taxon>
        <taxon>Cytophagia</taxon>
        <taxon>Cytophagales</taxon>
        <taxon>Flectobacillaceae</taxon>
        <taxon>Pseudarcicella</taxon>
    </lineage>
</organism>
<accession>A0A1I5WYI6</accession>
<evidence type="ECO:0000259" key="1">
    <source>
        <dbReference type="Pfam" id="PF08845"/>
    </source>
</evidence>
<feature type="domain" description="Toxin SymE-like" evidence="1">
    <location>
        <begin position="22"/>
        <end position="56"/>
    </location>
</feature>
<dbReference type="AlphaFoldDB" id="A0A1I5WYI6"/>
<gene>
    <name evidence="2" type="ORF">SAMN04515674_11310</name>
</gene>
<sequence length="65" mass="7749">MPRYRNLKIRTKYQTRAFGEITIPEIRLEGKWLNELGFKQGQIIRIEGETNKLTITIDNEQNKDK</sequence>
<name>A0A1I5WYI6_9BACT</name>
<dbReference type="Pfam" id="PF08845">
    <property type="entry name" value="SymE_toxin"/>
    <property type="match status" value="1"/>
</dbReference>
<evidence type="ECO:0000313" key="3">
    <source>
        <dbReference type="Proteomes" id="UP000199306"/>
    </source>
</evidence>
<keyword evidence="3" id="KW-1185">Reference proteome</keyword>
<dbReference type="GO" id="GO:0016070">
    <property type="term" value="P:RNA metabolic process"/>
    <property type="evidence" value="ECO:0007669"/>
    <property type="project" value="InterPro"/>
</dbReference>
<dbReference type="EMBL" id="FOXH01000013">
    <property type="protein sequence ID" value="SFQ24626.1"/>
    <property type="molecule type" value="Genomic_DNA"/>
</dbReference>
<proteinExistence type="predicted"/>
<dbReference type="GO" id="GO:0003723">
    <property type="term" value="F:RNA binding"/>
    <property type="evidence" value="ECO:0007669"/>
    <property type="project" value="InterPro"/>
</dbReference>
<evidence type="ECO:0000313" key="2">
    <source>
        <dbReference type="EMBL" id="SFQ24626.1"/>
    </source>
</evidence>
<protein>
    <submittedName>
        <fullName evidence="2">Toxic protein SymE</fullName>
    </submittedName>
</protein>
<dbReference type="RefSeq" id="WP_092018724.1">
    <property type="nucleotide sequence ID" value="NZ_FOXH01000013.1"/>
</dbReference>
<dbReference type="GO" id="GO:0016788">
    <property type="term" value="F:hydrolase activity, acting on ester bonds"/>
    <property type="evidence" value="ECO:0007669"/>
    <property type="project" value="InterPro"/>
</dbReference>